<accession>A0ABP0JUP1</accession>
<evidence type="ECO:0000313" key="3">
    <source>
        <dbReference type="Proteomes" id="UP001642464"/>
    </source>
</evidence>
<feature type="non-terminal residue" evidence="2">
    <location>
        <position position="81"/>
    </location>
</feature>
<name>A0ABP0JUP1_9DINO</name>
<dbReference type="Proteomes" id="UP001642464">
    <property type="component" value="Unassembled WGS sequence"/>
</dbReference>
<evidence type="ECO:0000313" key="2">
    <source>
        <dbReference type="EMBL" id="CAK9018195.1"/>
    </source>
</evidence>
<dbReference type="EMBL" id="CAXAMM010008691">
    <property type="protein sequence ID" value="CAK9018195.1"/>
    <property type="molecule type" value="Genomic_DNA"/>
</dbReference>
<sequence>AMFDHWFLHLSRGRQATLQAPLKQFLLQLLDAAYFDLEPDGSGQLRLRVPSVIPALPPEPHQELIEVPSRRDRSRSTQEVR</sequence>
<protein>
    <submittedName>
        <fullName evidence="2">Uncharacterized protein</fullName>
    </submittedName>
</protein>
<keyword evidence="3" id="KW-1185">Reference proteome</keyword>
<gene>
    <name evidence="2" type="ORF">SCF082_LOCUS13978</name>
</gene>
<proteinExistence type="predicted"/>
<organism evidence="2 3">
    <name type="scientific">Durusdinium trenchii</name>
    <dbReference type="NCBI Taxonomy" id="1381693"/>
    <lineage>
        <taxon>Eukaryota</taxon>
        <taxon>Sar</taxon>
        <taxon>Alveolata</taxon>
        <taxon>Dinophyceae</taxon>
        <taxon>Suessiales</taxon>
        <taxon>Symbiodiniaceae</taxon>
        <taxon>Durusdinium</taxon>
    </lineage>
</organism>
<feature type="non-terminal residue" evidence="2">
    <location>
        <position position="1"/>
    </location>
</feature>
<evidence type="ECO:0000256" key="1">
    <source>
        <dbReference type="SAM" id="MobiDB-lite"/>
    </source>
</evidence>
<feature type="region of interest" description="Disordered" evidence="1">
    <location>
        <begin position="59"/>
        <end position="81"/>
    </location>
</feature>
<feature type="compositionally biased region" description="Basic and acidic residues" evidence="1">
    <location>
        <begin position="60"/>
        <end position="81"/>
    </location>
</feature>
<comment type="caution">
    <text evidence="2">The sequence shown here is derived from an EMBL/GenBank/DDBJ whole genome shotgun (WGS) entry which is preliminary data.</text>
</comment>
<reference evidence="2 3" key="1">
    <citation type="submission" date="2024-02" db="EMBL/GenBank/DDBJ databases">
        <authorList>
            <person name="Chen Y."/>
            <person name="Shah S."/>
            <person name="Dougan E. K."/>
            <person name="Thang M."/>
            <person name="Chan C."/>
        </authorList>
    </citation>
    <scope>NUCLEOTIDE SEQUENCE [LARGE SCALE GENOMIC DNA]</scope>
</reference>